<gene>
    <name evidence="2" type="ORF">WA1_41710</name>
</gene>
<name>A0A139WUY1_9CYAN</name>
<feature type="compositionally biased region" description="Low complexity" evidence="1">
    <location>
        <begin position="242"/>
        <end position="262"/>
    </location>
</feature>
<evidence type="ECO:0000313" key="3">
    <source>
        <dbReference type="Proteomes" id="UP000076925"/>
    </source>
</evidence>
<feature type="region of interest" description="Disordered" evidence="1">
    <location>
        <begin position="225"/>
        <end position="413"/>
    </location>
</feature>
<comment type="caution">
    <text evidence="2">The sequence shown here is derived from an EMBL/GenBank/DDBJ whole genome shotgun (WGS) entry which is preliminary data.</text>
</comment>
<reference evidence="2 3" key="1">
    <citation type="journal article" date="2013" name="Genome Biol. Evol.">
        <title>Genomes of Stigonematalean cyanobacteria (subsection V) and the evolution of oxygenic photosynthesis from prokaryotes to plastids.</title>
        <authorList>
            <person name="Dagan T."/>
            <person name="Roettger M."/>
            <person name="Stucken K."/>
            <person name="Landan G."/>
            <person name="Koch R."/>
            <person name="Major P."/>
            <person name="Gould S.B."/>
            <person name="Goremykin V.V."/>
            <person name="Rippka R."/>
            <person name="Tandeau de Marsac N."/>
            <person name="Gugger M."/>
            <person name="Lockhart P.J."/>
            <person name="Allen J.F."/>
            <person name="Brune I."/>
            <person name="Maus I."/>
            <person name="Puhler A."/>
            <person name="Martin W.F."/>
        </authorList>
    </citation>
    <scope>NUCLEOTIDE SEQUENCE [LARGE SCALE GENOMIC DNA]</scope>
    <source>
        <strain evidence="2 3">PCC 7110</strain>
    </source>
</reference>
<sequence>MPVSNPTIRRYTPPTCTLEVLAQSSPLSRWMGKSVLKQLRFELRFDDPQLPDERKVAIRGDREQLEALCVAVTNYVQEFLQMSPESFWANFSSTRDISQASDETLVPDFTSSSTATTTINPLNDRIPRGDIYIQPNSHLTHSLFLGSLANQISGGVVELSLLQLFDLATALDEYSTDVMALPDLNSRSRVSPIPVWAPVAAVLAIGVGLAPLTWQYANSLRQEQQTARKSDASSQTIALQDSPPSNLSSPLPTLSPSNNNLLAQPLPSFGANFPLPPSTSAPSAQTFPVLPPTPGASSSTQIPSISLAPPTSTFPTSTQASPNIAALPKGALPSSGTSLTVPSTKIPPFASFPQNTASFNKTPSQRITLQPNAKQSTLTSTSRGEVPALSPDFKNPPSIPNSELGSSSSIPAIPAPLPNIPSNLSSARGINSTTGVPPLNTTTPSDTDALVARLRQGRTKNNAPTEVAANSTNDTLFDTLQISEAREFLKQRWEPPNGLKQAIEYSLLVGVDGTIERIMPLGKAARDFVDRTGMPLIGEPFVSPNKSGQSVRIRAVFSPDGKVQTFPEKE</sequence>
<accession>A0A139WUY1</accession>
<feature type="compositionally biased region" description="Polar residues" evidence="1">
    <location>
        <begin position="295"/>
        <end position="322"/>
    </location>
</feature>
<protein>
    <recommendedName>
        <fullName evidence="4">DUF4335 domain-containing protein</fullName>
    </recommendedName>
</protein>
<dbReference type="AlphaFoldDB" id="A0A139WUY1"/>
<dbReference type="Pfam" id="PF14233">
    <property type="entry name" value="DUF4335"/>
    <property type="match status" value="1"/>
</dbReference>
<dbReference type="InterPro" id="IPR025569">
    <property type="entry name" value="DUF4335"/>
</dbReference>
<dbReference type="RefSeq" id="WP_026134597.1">
    <property type="nucleotide sequence ID" value="NZ_KQ976354.1"/>
</dbReference>
<dbReference type="Proteomes" id="UP000076925">
    <property type="component" value="Unassembled WGS sequence"/>
</dbReference>
<dbReference type="OrthoDB" id="425813at2"/>
<feature type="compositionally biased region" description="Polar residues" evidence="1">
    <location>
        <begin position="352"/>
        <end position="383"/>
    </location>
</feature>
<proteinExistence type="predicted"/>
<evidence type="ECO:0000256" key="1">
    <source>
        <dbReference type="SAM" id="MobiDB-lite"/>
    </source>
</evidence>
<dbReference type="STRING" id="128403.WA1_41710"/>
<keyword evidence="3" id="KW-1185">Reference proteome</keyword>
<feature type="compositionally biased region" description="Polar residues" evidence="1">
    <location>
        <begin position="334"/>
        <end position="343"/>
    </location>
</feature>
<evidence type="ECO:0008006" key="4">
    <source>
        <dbReference type="Google" id="ProtNLM"/>
    </source>
</evidence>
<dbReference type="EMBL" id="ANNX02000047">
    <property type="protein sequence ID" value="KYC36246.1"/>
    <property type="molecule type" value="Genomic_DNA"/>
</dbReference>
<organism evidence="2 3">
    <name type="scientific">Scytonema hofmannii PCC 7110</name>
    <dbReference type="NCBI Taxonomy" id="128403"/>
    <lineage>
        <taxon>Bacteria</taxon>
        <taxon>Bacillati</taxon>
        <taxon>Cyanobacteriota</taxon>
        <taxon>Cyanophyceae</taxon>
        <taxon>Nostocales</taxon>
        <taxon>Scytonemataceae</taxon>
        <taxon>Scytonema</taxon>
    </lineage>
</organism>
<evidence type="ECO:0000313" key="2">
    <source>
        <dbReference type="EMBL" id="KYC36246.1"/>
    </source>
</evidence>